<dbReference type="Pfam" id="PF00903">
    <property type="entry name" value="Glyoxalase"/>
    <property type="match status" value="1"/>
</dbReference>
<dbReference type="RefSeq" id="WP_261960117.1">
    <property type="nucleotide sequence ID" value="NZ_BAAAXA010000001.1"/>
</dbReference>
<dbReference type="AlphaFoldDB" id="A0A9W6KQ71"/>
<dbReference type="InterPro" id="IPR004360">
    <property type="entry name" value="Glyas_Fos-R_dOase_dom"/>
</dbReference>
<evidence type="ECO:0000259" key="1">
    <source>
        <dbReference type="Pfam" id="PF00903"/>
    </source>
</evidence>
<dbReference type="InterPro" id="IPR029068">
    <property type="entry name" value="Glyas_Bleomycin-R_OHBP_Dase"/>
</dbReference>
<dbReference type="SUPFAM" id="SSF54593">
    <property type="entry name" value="Glyoxalase/Bleomycin resistance protein/Dihydroxybiphenyl dioxygenase"/>
    <property type="match status" value="1"/>
</dbReference>
<reference evidence="2" key="1">
    <citation type="journal article" date="2014" name="Int. J. Syst. Evol. Microbiol.">
        <title>Complete genome sequence of Corynebacterium casei LMG S-19264T (=DSM 44701T), isolated from a smear-ripened cheese.</title>
        <authorList>
            <consortium name="US DOE Joint Genome Institute (JGI-PGF)"/>
            <person name="Walter F."/>
            <person name="Albersmeier A."/>
            <person name="Kalinowski J."/>
            <person name="Ruckert C."/>
        </authorList>
    </citation>
    <scope>NUCLEOTIDE SEQUENCE</scope>
    <source>
        <strain evidence="2">VKM Ac-1321</strain>
    </source>
</reference>
<proteinExistence type="predicted"/>
<sequence length="42" mass="4796">MHLRDHYRTGTPFLAVADASAAIDFYRDAFGSEVARRETPRQ</sequence>
<evidence type="ECO:0000313" key="3">
    <source>
        <dbReference type="Proteomes" id="UP001143480"/>
    </source>
</evidence>
<accession>A0A9W6KQ71</accession>
<evidence type="ECO:0000313" key="2">
    <source>
        <dbReference type="EMBL" id="GLL06151.1"/>
    </source>
</evidence>
<reference evidence="2" key="2">
    <citation type="submission" date="2023-01" db="EMBL/GenBank/DDBJ databases">
        <authorList>
            <person name="Sun Q."/>
            <person name="Evtushenko L."/>
        </authorList>
    </citation>
    <scope>NUCLEOTIDE SEQUENCE</scope>
    <source>
        <strain evidence="2">VKM Ac-1321</strain>
    </source>
</reference>
<gene>
    <name evidence="2" type="ORF">GCM10017581_078990</name>
</gene>
<keyword evidence="3" id="KW-1185">Reference proteome</keyword>
<dbReference type="EMBL" id="BSFP01000068">
    <property type="protein sequence ID" value="GLL06151.1"/>
    <property type="molecule type" value="Genomic_DNA"/>
</dbReference>
<comment type="caution">
    <text evidence="2">The sequence shown here is derived from an EMBL/GenBank/DDBJ whole genome shotgun (WGS) entry which is preliminary data.</text>
</comment>
<organism evidence="2 3">
    <name type="scientific">Dactylosporangium matsuzakiense</name>
    <dbReference type="NCBI Taxonomy" id="53360"/>
    <lineage>
        <taxon>Bacteria</taxon>
        <taxon>Bacillati</taxon>
        <taxon>Actinomycetota</taxon>
        <taxon>Actinomycetes</taxon>
        <taxon>Micromonosporales</taxon>
        <taxon>Micromonosporaceae</taxon>
        <taxon>Dactylosporangium</taxon>
    </lineage>
</organism>
<feature type="domain" description="Glyoxalase/fosfomycin resistance/dioxygenase" evidence="1">
    <location>
        <begin position="14"/>
        <end position="39"/>
    </location>
</feature>
<protein>
    <recommendedName>
        <fullName evidence="1">Glyoxalase/fosfomycin resistance/dioxygenase domain-containing protein</fullName>
    </recommendedName>
</protein>
<dbReference type="Gene3D" id="3.10.180.10">
    <property type="entry name" value="2,3-Dihydroxybiphenyl 1,2-Dioxygenase, domain 1"/>
    <property type="match status" value="1"/>
</dbReference>
<dbReference type="Proteomes" id="UP001143480">
    <property type="component" value="Unassembled WGS sequence"/>
</dbReference>
<name>A0A9W6KQ71_9ACTN</name>